<feature type="domain" description="Phospholipid/glycerol acyltransferase" evidence="1">
    <location>
        <begin position="46"/>
        <end position="202"/>
    </location>
</feature>
<evidence type="ECO:0000313" key="3">
    <source>
        <dbReference type="Proteomes" id="UP000245133"/>
    </source>
</evidence>
<proteinExistence type="predicted"/>
<dbReference type="OrthoDB" id="318526at2"/>
<comment type="caution">
    <text evidence="2">The sequence shown here is derived from an EMBL/GenBank/DDBJ whole genome shotgun (WGS) entry which is preliminary data.</text>
</comment>
<dbReference type="GO" id="GO:0016746">
    <property type="term" value="F:acyltransferase activity"/>
    <property type="evidence" value="ECO:0007669"/>
    <property type="project" value="UniProtKB-KW"/>
</dbReference>
<keyword evidence="2" id="KW-0808">Transferase</keyword>
<accession>A0A2P2DW40</accession>
<keyword evidence="3" id="KW-1185">Reference proteome</keyword>
<protein>
    <submittedName>
        <fullName evidence="2">Acyltransferase</fullName>
    </submittedName>
</protein>
<reference evidence="2 3" key="1">
    <citation type="submission" date="2018-02" db="EMBL/GenBank/DDBJ databases">
        <title>Novel Leptospira species isolated from soil and water in Japan.</title>
        <authorList>
            <person name="Nakao R."/>
            <person name="Masuzawa T."/>
        </authorList>
    </citation>
    <scope>NUCLEOTIDE SEQUENCE [LARGE SCALE GENOMIC DNA]</scope>
    <source>
        <strain evidence="2 3">YH101</strain>
    </source>
</reference>
<dbReference type="Proteomes" id="UP000245133">
    <property type="component" value="Unassembled WGS sequence"/>
</dbReference>
<dbReference type="AlphaFoldDB" id="A0A2P2DW40"/>
<dbReference type="SMART" id="SM00563">
    <property type="entry name" value="PlsC"/>
    <property type="match status" value="1"/>
</dbReference>
<dbReference type="InterPro" id="IPR002123">
    <property type="entry name" value="Plipid/glycerol_acylTrfase"/>
</dbReference>
<dbReference type="RefSeq" id="WP_108972957.1">
    <property type="nucleotide sequence ID" value="NZ_BFBB01000002.1"/>
</dbReference>
<sequence>MNPIKHATVPYNVLIRFVQASGALFFSDVEEHYLHESESLISPYPTAIIGNHVSEIDIPSLAIVYRKLNPKIKMTIPAREDIMRKDFLTKEFRTKGLTKLLLKGIDKSGMIPFLLAYIGCMPIKRPFRDNSRELIKKGELRETVDSEWNTLVTNIDLGRNLFMFPEGTYSQDGFLNQIKRGVFYLKSKVPTIHFNYFNLTYDTLSFKKSKLHITYGLPFQIREEESPDAVAKLVEDKLGKAFVLTLGNILSYTLLKFEEGTVIPLENLRKQIATLRDRILENHPELKMGSELKKFSDLTFLKTALQKIEKAKLIQQVEGKIKILGNLTAVPKSLHQLKKHNVVLYHKNQLRMHLNKLDALFPAM</sequence>
<organism evidence="2 3">
    <name type="scientific">Leptospira ryugenii</name>
    <dbReference type="NCBI Taxonomy" id="1917863"/>
    <lineage>
        <taxon>Bacteria</taxon>
        <taxon>Pseudomonadati</taxon>
        <taxon>Spirochaetota</taxon>
        <taxon>Spirochaetia</taxon>
        <taxon>Leptospirales</taxon>
        <taxon>Leptospiraceae</taxon>
        <taxon>Leptospira</taxon>
    </lineage>
</organism>
<keyword evidence="2" id="KW-0012">Acyltransferase</keyword>
<evidence type="ECO:0000259" key="1">
    <source>
        <dbReference type="SMART" id="SM00563"/>
    </source>
</evidence>
<gene>
    <name evidence="2" type="ORF">LPTSP4_02800</name>
</gene>
<evidence type="ECO:0000313" key="2">
    <source>
        <dbReference type="EMBL" id="GBF48780.1"/>
    </source>
</evidence>
<dbReference type="CDD" id="cd07989">
    <property type="entry name" value="LPLAT_AGPAT-like"/>
    <property type="match status" value="1"/>
</dbReference>
<name>A0A2P2DW40_9LEPT</name>
<dbReference type="EMBL" id="BFBB01000002">
    <property type="protein sequence ID" value="GBF48780.1"/>
    <property type="molecule type" value="Genomic_DNA"/>
</dbReference>
<dbReference type="SUPFAM" id="SSF69593">
    <property type="entry name" value="Glycerol-3-phosphate (1)-acyltransferase"/>
    <property type="match status" value="1"/>
</dbReference>